<comment type="similarity">
    <text evidence="2">Belongs to the VAMP-associated protein (VAP) (TC 9.B.17) family.</text>
</comment>
<dbReference type="InterPro" id="IPR008962">
    <property type="entry name" value="PapD-like_sf"/>
</dbReference>
<dbReference type="Pfam" id="PF00635">
    <property type="entry name" value="Motile_Sperm"/>
    <property type="match status" value="1"/>
</dbReference>
<dbReference type="PANTHER" id="PTHR10809:SF6">
    <property type="entry name" value="AT11025P-RELATED"/>
    <property type="match status" value="1"/>
</dbReference>
<dbReference type="Gene3D" id="2.60.40.10">
    <property type="entry name" value="Immunoglobulins"/>
    <property type="match status" value="1"/>
</dbReference>
<dbReference type="Proteomes" id="UP000614601">
    <property type="component" value="Unassembled WGS sequence"/>
</dbReference>
<evidence type="ECO:0000313" key="11">
    <source>
        <dbReference type="Proteomes" id="UP000614601"/>
    </source>
</evidence>
<comment type="function">
    <text evidence="6">Central component in molecular interactions underlying sperm crawling. Forms an extensive filament system that extends from sperm villipoda, along the leading edge of the pseudopod.</text>
</comment>
<feature type="compositionally biased region" description="Polar residues" evidence="7">
    <location>
        <begin position="128"/>
        <end position="143"/>
    </location>
</feature>
<protein>
    <recommendedName>
        <fullName evidence="6">Major sperm protein</fullName>
    </recommendedName>
</protein>
<dbReference type="OrthoDB" id="264603at2759"/>
<keyword evidence="6" id="KW-0206">Cytoskeleton</keyword>
<dbReference type="AlphaFoldDB" id="A0A811JR34"/>
<feature type="domain" description="MSP" evidence="9">
    <location>
        <begin position="6"/>
        <end position="124"/>
    </location>
</feature>
<dbReference type="PROSITE" id="PS50202">
    <property type="entry name" value="MSP"/>
    <property type="match status" value="1"/>
</dbReference>
<dbReference type="InterPro" id="IPR013783">
    <property type="entry name" value="Ig-like_fold"/>
</dbReference>
<dbReference type="GO" id="GO:0061817">
    <property type="term" value="P:endoplasmic reticulum-plasma membrane tethering"/>
    <property type="evidence" value="ECO:0007669"/>
    <property type="project" value="TreeGrafter"/>
</dbReference>
<dbReference type="SUPFAM" id="SSF49354">
    <property type="entry name" value="PapD-like"/>
    <property type="match status" value="1"/>
</dbReference>
<evidence type="ECO:0000256" key="1">
    <source>
        <dbReference type="ARBA" id="ARBA00004211"/>
    </source>
</evidence>
<evidence type="ECO:0000256" key="8">
    <source>
        <dbReference type="SAM" id="Phobius"/>
    </source>
</evidence>
<keyword evidence="6" id="KW-0963">Cytoplasm</keyword>
<keyword evidence="5 8" id="KW-0472">Membrane</keyword>
<evidence type="ECO:0000313" key="10">
    <source>
        <dbReference type="EMBL" id="CAD5205608.1"/>
    </source>
</evidence>
<comment type="caution">
    <text evidence="10">The sequence shown here is derived from an EMBL/GenBank/DDBJ whole genome shotgun (WGS) entry which is preliminary data.</text>
</comment>
<proteinExistence type="inferred from homology"/>
<name>A0A811JR34_9BILA</name>
<reference evidence="10" key="1">
    <citation type="submission" date="2020-09" db="EMBL/GenBank/DDBJ databases">
        <authorList>
            <person name="Kikuchi T."/>
        </authorList>
    </citation>
    <scope>NUCLEOTIDE SEQUENCE</scope>
    <source>
        <strain evidence="10">SH1</strain>
    </source>
</reference>
<dbReference type="GO" id="GO:0090158">
    <property type="term" value="P:endoplasmic reticulum membrane organization"/>
    <property type="evidence" value="ECO:0007669"/>
    <property type="project" value="TreeGrafter"/>
</dbReference>
<dbReference type="GO" id="GO:0005886">
    <property type="term" value="C:plasma membrane"/>
    <property type="evidence" value="ECO:0007669"/>
    <property type="project" value="TreeGrafter"/>
</dbReference>
<organism evidence="10 11">
    <name type="scientific">Bursaphelenchus okinawaensis</name>
    <dbReference type="NCBI Taxonomy" id="465554"/>
    <lineage>
        <taxon>Eukaryota</taxon>
        <taxon>Metazoa</taxon>
        <taxon>Ecdysozoa</taxon>
        <taxon>Nematoda</taxon>
        <taxon>Chromadorea</taxon>
        <taxon>Rhabditida</taxon>
        <taxon>Tylenchina</taxon>
        <taxon>Tylenchomorpha</taxon>
        <taxon>Aphelenchoidea</taxon>
        <taxon>Aphelenchoididae</taxon>
        <taxon>Bursaphelenchus</taxon>
    </lineage>
</organism>
<feature type="region of interest" description="Disordered" evidence="7">
    <location>
        <begin position="128"/>
        <end position="191"/>
    </location>
</feature>
<dbReference type="GO" id="GO:0005789">
    <property type="term" value="C:endoplasmic reticulum membrane"/>
    <property type="evidence" value="ECO:0007669"/>
    <property type="project" value="InterPro"/>
</dbReference>
<dbReference type="GO" id="GO:0033149">
    <property type="term" value="F:FFAT motif binding"/>
    <property type="evidence" value="ECO:0007669"/>
    <property type="project" value="TreeGrafter"/>
</dbReference>
<dbReference type="InterPro" id="IPR016763">
    <property type="entry name" value="VAP"/>
</dbReference>
<evidence type="ECO:0000256" key="5">
    <source>
        <dbReference type="ARBA" id="ARBA00023136"/>
    </source>
</evidence>
<accession>A0A811JR34</accession>
<dbReference type="EMBL" id="CAJFCW020000001">
    <property type="protein sequence ID" value="CAG9078323.1"/>
    <property type="molecule type" value="Genomic_DNA"/>
</dbReference>
<dbReference type="InterPro" id="IPR000535">
    <property type="entry name" value="MSP_dom"/>
</dbReference>
<feature type="compositionally biased region" description="Polar residues" evidence="7">
    <location>
        <begin position="157"/>
        <end position="175"/>
    </location>
</feature>
<evidence type="ECO:0000256" key="6">
    <source>
        <dbReference type="RuleBase" id="RU003425"/>
    </source>
</evidence>
<dbReference type="PANTHER" id="PTHR10809">
    <property type="entry name" value="VESICLE-ASSOCIATED MEMBRANE PROTEIN-ASSOCIATED PROTEIN"/>
    <property type="match status" value="1"/>
</dbReference>
<feature type="compositionally biased region" description="Basic and acidic residues" evidence="7">
    <location>
        <begin position="176"/>
        <end position="191"/>
    </location>
</feature>
<keyword evidence="11" id="KW-1185">Reference proteome</keyword>
<gene>
    <name evidence="10" type="ORF">BOKJ2_LOCUS292</name>
</gene>
<dbReference type="PIRSF" id="PIRSF019693">
    <property type="entry name" value="VAMP-associated"/>
    <property type="match status" value="1"/>
</dbReference>
<dbReference type="EMBL" id="CAJFDH010000001">
    <property type="protein sequence ID" value="CAD5205608.1"/>
    <property type="molecule type" value="Genomic_DNA"/>
</dbReference>
<keyword evidence="3 8" id="KW-0812">Transmembrane</keyword>
<evidence type="ECO:0000256" key="7">
    <source>
        <dbReference type="SAM" id="MobiDB-lite"/>
    </source>
</evidence>
<feature type="transmembrane region" description="Helical" evidence="8">
    <location>
        <begin position="218"/>
        <end position="239"/>
    </location>
</feature>
<dbReference type="Proteomes" id="UP000783686">
    <property type="component" value="Unassembled WGS sequence"/>
</dbReference>
<keyword evidence="4 8" id="KW-1133">Transmembrane helix</keyword>
<evidence type="ECO:0000256" key="2">
    <source>
        <dbReference type="ARBA" id="ARBA00008932"/>
    </source>
</evidence>
<evidence type="ECO:0000256" key="3">
    <source>
        <dbReference type="ARBA" id="ARBA00022692"/>
    </source>
</evidence>
<evidence type="ECO:0000259" key="9">
    <source>
        <dbReference type="PROSITE" id="PS50202"/>
    </source>
</evidence>
<comment type="subcellular location">
    <subcellularLocation>
        <location evidence="1">Membrane</location>
        <topology evidence="1">Single-pass type IV membrane protein</topology>
    </subcellularLocation>
</comment>
<evidence type="ECO:0000256" key="4">
    <source>
        <dbReference type="ARBA" id="ARBA00022989"/>
    </source>
</evidence>
<sequence>MSKPQFISLEPANELRFNGPFTEVVTSHLKLQNVTDKAVNFKVKTTAPRFYCVRPNCGQIPASGTVTVNVMLQPVDQMQTLEKERSRHKFLVQSALATDEPVEPFWKSVDPSKISDARLKVVFTNLDSTSDNDTAQNEQTAHYVSSDKGFEPKLNKTTESPLAQQPRPNLVQRNAPSHEEAPKSNEKEVENRRLTLQNQELRQKLSELMVTRSDSSQGLLNVQVLLVSLAALLIGIILGKLF</sequence>